<keyword evidence="4 6" id="KW-0472">Membrane</keyword>
<dbReference type="Pfam" id="PF20684">
    <property type="entry name" value="Fung_rhodopsin"/>
    <property type="match status" value="1"/>
</dbReference>
<proteinExistence type="inferred from homology"/>
<organism evidence="8 9">
    <name type="scientific">Ophiobolus disseminans</name>
    <dbReference type="NCBI Taxonomy" id="1469910"/>
    <lineage>
        <taxon>Eukaryota</taxon>
        <taxon>Fungi</taxon>
        <taxon>Dikarya</taxon>
        <taxon>Ascomycota</taxon>
        <taxon>Pezizomycotina</taxon>
        <taxon>Dothideomycetes</taxon>
        <taxon>Pleosporomycetidae</taxon>
        <taxon>Pleosporales</taxon>
        <taxon>Pleosporineae</taxon>
        <taxon>Phaeosphaeriaceae</taxon>
        <taxon>Ophiobolus</taxon>
    </lineage>
</organism>
<evidence type="ECO:0000256" key="3">
    <source>
        <dbReference type="ARBA" id="ARBA00022989"/>
    </source>
</evidence>
<protein>
    <recommendedName>
        <fullName evidence="7">Rhodopsin domain-containing protein</fullName>
    </recommendedName>
</protein>
<reference evidence="8" key="1">
    <citation type="journal article" date="2020" name="Stud. Mycol.">
        <title>101 Dothideomycetes genomes: a test case for predicting lifestyles and emergence of pathogens.</title>
        <authorList>
            <person name="Haridas S."/>
            <person name="Albert R."/>
            <person name="Binder M."/>
            <person name="Bloem J."/>
            <person name="Labutti K."/>
            <person name="Salamov A."/>
            <person name="Andreopoulos B."/>
            <person name="Baker S."/>
            <person name="Barry K."/>
            <person name="Bills G."/>
            <person name="Bluhm B."/>
            <person name="Cannon C."/>
            <person name="Castanera R."/>
            <person name="Culley D."/>
            <person name="Daum C."/>
            <person name="Ezra D."/>
            <person name="Gonzalez J."/>
            <person name="Henrissat B."/>
            <person name="Kuo A."/>
            <person name="Liang C."/>
            <person name="Lipzen A."/>
            <person name="Lutzoni F."/>
            <person name="Magnuson J."/>
            <person name="Mondo S."/>
            <person name="Nolan M."/>
            <person name="Ohm R."/>
            <person name="Pangilinan J."/>
            <person name="Park H.-J."/>
            <person name="Ramirez L."/>
            <person name="Alfaro M."/>
            <person name="Sun H."/>
            <person name="Tritt A."/>
            <person name="Yoshinaga Y."/>
            <person name="Zwiers L.-H."/>
            <person name="Turgeon B."/>
            <person name="Goodwin S."/>
            <person name="Spatafora J."/>
            <person name="Crous P."/>
            <person name="Grigoriev I."/>
        </authorList>
    </citation>
    <scope>NUCLEOTIDE SEQUENCE</scope>
    <source>
        <strain evidence="8">CBS 113818</strain>
    </source>
</reference>
<feature type="domain" description="Rhodopsin" evidence="7">
    <location>
        <begin position="48"/>
        <end position="289"/>
    </location>
</feature>
<feature type="transmembrane region" description="Helical" evidence="6">
    <location>
        <begin position="27"/>
        <end position="52"/>
    </location>
</feature>
<evidence type="ECO:0000256" key="1">
    <source>
        <dbReference type="ARBA" id="ARBA00004141"/>
    </source>
</evidence>
<evidence type="ECO:0000256" key="2">
    <source>
        <dbReference type="ARBA" id="ARBA00022692"/>
    </source>
</evidence>
<dbReference type="AlphaFoldDB" id="A0A6A6ZIQ9"/>
<feature type="transmembrane region" description="Helical" evidence="6">
    <location>
        <begin position="222"/>
        <end position="244"/>
    </location>
</feature>
<dbReference type="Proteomes" id="UP000799424">
    <property type="component" value="Unassembled WGS sequence"/>
</dbReference>
<keyword evidence="9" id="KW-1185">Reference proteome</keyword>
<evidence type="ECO:0000256" key="5">
    <source>
        <dbReference type="ARBA" id="ARBA00038359"/>
    </source>
</evidence>
<keyword evidence="2 6" id="KW-0812">Transmembrane</keyword>
<feature type="transmembrane region" description="Helical" evidence="6">
    <location>
        <begin position="144"/>
        <end position="165"/>
    </location>
</feature>
<feature type="transmembrane region" description="Helical" evidence="6">
    <location>
        <begin position="188"/>
        <end position="210"/>
    </location>
</feature>
<dbReference type="GO" id="GO:0016020">
    <property type="term" value="C:membrane"/>
    <property type="evidence" value="ECO:0007669"/>
    <property type="project" value="UniProtKB-SubCell"/>
</dbReference>
<feature type="transmembrane region" description="Helical" evidence="6">
    <location>
        <begin position="114"/>
        <end position="132"/>
    </location>
</feature>
<accession>A0A6A6ZIQ9</accession>
<evidence type="ECO:0000313" key="9">
    <source>
        <dbReference type="Proteomes" id="UP000799424"/>
    </source>
</evidence>
<evidence type="ECO:0000256" key="6">
    <source>
        <dbReference type="SAM" id="Phobius"/>
    </source>
</evidence>
<gene>
    <name evidence="8" type="ORF">CC86DRAFT_374790</name>
</gene>
<keyword evidence="3 6" id="KW-1133">Transmembrane helix</keyword>
<dbReference type="OrthoDB" id="444631at2759"/>
<sequence length="365" mass="40538">MTSNDTIIGTAPAPFGVTPNFANPESIAYRVIIACILGPAIAIPICIIRLYTKRYILRNTGYDDYAIVLATILALGCSINTGIQTRNGLGNHIWDVPTYKFRAFMKLGNIAGPLTYNLATLFIKLSLCLFYLRFSPSKSFRIAVYAVMTVSVAYSLPTAFGFAWVCHPVAKYWDFTIKTGYCINVDGYFLGTTCVNAALDLALLVLPLFIIKDLRLPIRQKIGVALLLMTGSFVCVISLIRLEAVVRGMHTNAVDGTWGMVTNFIWLLVEMWLGIVCTCLPTLHAFMRRRTIKRERNAKNDHDVVRGRRHHRLGPNLASESQTFEDMRQTSFGPLDSDTDMHGISGVRPIASNKSLLTTVSTREG</sequence>
<feature type="transmembrane region" description="Helical" evidence="6">
    <location>
        <begin position="264"/>
        <end position="286"/>
    </location>
</feature>
<feature type="transmembrane region" description="Helical" evidence="6">
    <location>
        <begin position="64"/>
        <end position="83"/>
    </location>
</feature>
<dbReference type="EMBL" id="MU006242">
    <property type="protein sequence ID" value="KAF2820097.1"/>
    <property type="molecule type" value="Genomic_DNA"/>
</dbReference>
<evidence type="ECO:0000259" key="7">
    <source>
        <dbReference type="Pfam" id="PF20684"/>
    </source>
</evidence>
<dbReference type="PANTHER" id="PTHR33048">
    <property type="entry name" value="PTH11-LIKE INTEGRAL MEMBRANE PROTEIN (AFU_ORTHOLOGUE AFUA_5G11245)"/>
    <property type="match status" value="1"/>
</dbReference>
<dbReference type="PANTHER" id="PTHR33048:SF47">
    <property type="entry name" value="INTEGRAL MEMBRANE PROTEIN-RELATED"/>
    <property type="match status" value="1"/>
</dbReference>
<comment type="subcellular location">
    <subcellularLocation>
        <location evidence="1">Membrane</location>
        <topology evidence="1">Multi-pass membrane protein</topology>
    </subcellularLocation>
</comment>
<dbReference type="InterPro" id="IPR049326">
    <property type="entry name" value="Rhodopsin_dom_fungi"/>
</dbReference>
<evidence type="ECO:0000256" key="4">
    <source>
        <dbReference type="ARBA" id="ARBA00023136"/>
    </source>
</evidence>
<comment type="similarity">
    <text evidence="5">Belongs to the SAT4 family.</text>
</comment>
<name>A0A6A6ZIQ9_9PLEO</name>
<dbReference type="InterPro" id="IPR052337">
    <property type="entry name" value="SAT4-like"/>
</dbReference>
<evidence type="ECO:0000313" key="8">
    <source>
        <dbReference type="EMBL" id="KAF2820097.1"/>
    </source>
</evidence>